<sequence length="321" mass="36384">MRILKSIFVLILLLTYNSTQAQYTEVINSNRPGLSESAFSVGTNVVQFEAGAFTVKEEHVPLNYEVSGFGLDFSVRYGLLFEQLEISLDGVYQNDNITFNSASVPVEDKRSNFKNFTFGAKYLVYDPYKNAEEAKPNLYSYHANRSFQWKSLIPAVSVYVGANFDTKNNPYTAPDVEGFSPKVMIATQNNFNGGWVFVMNLIKDRIGSDFSDFQYIFTLTHSFTPQWVGFGEAQGINSDFYADNIFRFGGAYLWTKDFQLDANIAFNTKDTPSVFNIAFGASYRLDFHQDKKIDNGNGNTGNFKKKRKRDKKTDDFDSDGI</sequence>
<gene>
    <name evidence="3" type="ORF">F1003_02615</name>
</gene>
<evidence type="ECO:0000256" key="2">
    <source>
        <dbReference type="SAM" id="SignalP"/>
    </source>
</evidence>
<dbReference type="Proteomes" id="UP000447545">
    <property type="component" value="Unassembled WGS sequence"/>
</dbReference>
<evidence type="ECO:0000313" key="4">
    <source>
        <dbReference type="Proteomes" id="UP000447545"/>
    </source>
</evidence>
<dbReference type="InterPro" id="IPR025737">
    <property type="entry name" value="FApF"/>
</dbReference>
<dbReference type="RefSeq" id="WP_155087644.1">
    <property type="nucleotide sequence ID" value="NZ_WJYA01000002.1"/>
</dbReference>
<feature type="signal peptide" evidence="2">
    <location>
        <begin position="1"/>
        <end position="21"/>
    </location>
</feature>
<organism evidence="3 4">
    <name type="scientific">Winogradskyella ouciana</name>
    <dbReference type="NCBI Taxonomy" id="2608631"/>
    <lineage>
        <taxon>Bacteria</taxon>
        <taxon>Pseudomonadati</taxon>
        <taxon>Bacteroidota</taxon>
        <taxon>Flavobacteriia</taxon>
        <taxon>Flavobacteriales</taxon>
        <taxon>Flavobacteriaceae</taxon>
        <taxon>Winogradskyella</taxon>
    </lineage>
</organism>
<dbReference type="AlphaFoldDB" id="A0A7K1GBP1"/>
<evidence type="ECO:0000313" key="3">
    <source>
        <dbReference type="EMBL" id="MTE25814.1"/>
    </source>
</evidence>
<dbReference type="EMBL" id="WJYA01000002">
    <property type="protein sequence ID" value="MTE25814.1"/>
    <property type="molecule type" value="Genomic_DNA"/>
</dbReference>
<keyword evidence="2" id="KW-0732">Signal</keyword>
<proteinExistence type="predicted"/>
<evidence type="ECO:0000256" key="1">
    <source>
        <dbReference type="SAM" id="MobiDB-lite"/>
    </source>
</evidence>
<keyword evidence="4" id="KW-1185">Reference proteome</keyword>
<reference evidence="3 4" key="1">
    <citation type="submission" date="2019-11" db="EMBL/GenBank/DDBJ databases">
        <title>Winogradskyella ouciana sp. nov., isolated from the hadal seawater of the Mariana Trench.</title>
        <authorList>
            <person name="Liu R."/>
        </authorList>
    </citation>
    <scope>NUCLEOTIDE SEQUENCE [LARGE SCALE GENOMIC DNA]</scope>
    <source>
        <strain evidence="3 4">ZXX205</strain>
    </source>
</reference>
<comment type="caution">
    <text evidence="3">The sequence shown here is derived from an EMBL/GenBank/DDBJ whole genome shotgun (WGS) entry which is preliminary data.</text>
</comment>
<dbReference type="Pfam" id="PF13557">
    <property type="entry name" value="Phenol_MetA_deg"/>
    <property type="match status" value="1"/>
</dbReference>
<name>A0A7K1GBP1_9FLAO</name>
<feature type="chain" id="PRO_5029864434" evidence="2">
    <location>
        <begin position="22"/>
        <end position="321"/>
    </location>
</feature>
<accession>A0A7K1GBP1</accession>
<protein>
    <submittedName>
        <fullName evidence="3">Transporter</fullName>
    </submittedName>
</protein>
<feature type="region of interest" description="Disordered" evidence="1">
    <location>
        <begin position="296"/>
        <end position="321"/>
    </location>
</feature>